<reference evidence="2 3" key="1">
    <citation type="submission" date="2019-05" db="EMBL/GenBank/DDBJ databases">
        <authorList>
            <person name="Lee S.D."/>
        </authorList>
    </citation>
    <scope>NUCLEOTIDE SEQUENCE [LARGE SCALE GENOMIC DNA]</scope>
    <source>
        <strain evidence="2 3">YC2-7</strain>
    </source>
</reference>
<reference evidence="2 3" key="2">
    <citation type="submission" date="2020-06" db="EMBL/GenBank/DDBJ databases">
        <title>Antribacter stalactiti gen. nov., sp. nov., a new member of the family Nacardiaceae isolated from a cave.</title>
        <authorList>
            <person name="Kim I.S."/>
        </authorList>
    </citation>
    <scope>NUCLEOTIDE SEQUENCE [LARGE SCALE GENOMIC DNA]</scope>
    <source>
        <strain evidence="2 3">YC2-7</strain>
    </source>
</reference>
<keyword evidence="3" id="KW-1185">Reference proteome</keyword>
<comment type="caution">
    <text evidence="2">The sequence shown here is derived from an EMBL/GenBank/DDBJ whole genome shotgun (WGS) entry which is preliminary data.</text>
</comment>
<protein>
    <submittedName>
        <fullName evidence="2">DUF559 domain-containing protein</fullName>
    </submittedName>
</protein>
<evidence type="ECO:0000313" key="2">
    <source>
        <dbReference type="EMBL" id="NMN94966.1"/>
    </source>
</evidence>
<gene>
    <name evidence="2" type="ORF">FGL95_07945</name>
</gene>
<dbReference type="RefSeq" id="WP_169585675.1">
    <property type="nucleotide sequence ID" value="NZ_VCQU01000002.1"/>
</dbReference>
<feature type="domain" description="DUF559" evidence="1">
    <location>
        <begin position="222"/>
        <end position="282"/>
    </location>
</feature>
<dbReference type="Gene3D" id="3.40.960.10">
    <property type="entry name" value="VSR Endonuclease"/>
    <property type="match status" value="1"/>
</dbReference>
<dbReference type="AlphaFoldDB" id="A0A848KB90"/>
<organism evidence="2 3">
    <name type="scientific">Antrihabitans stalactiti</name>
    <dbReference type="NCBI Taxonomy" id="2584121"/>
    <lineage>
        <taxon>Bacteria</taxon>
        <taxon>Bacillati</taxon>
        <taxon>Actinomycetota</taxon>
        <taxon>Actinomycetes</taxon>
        <taxon>Mycobacteriales</taxon>
        <taxon>Nocardiaceae</taxon>
        <taxon>Antrihabitans</taxon>
    </lineage>
</organism>
<proteinExistence type="predicted"/>
<name>A0A848KB90_9NOCA</name>
<sequence>MTEPLPGPFRRSDVLKNGLLCRYQVDRDYVRLYPDTYVHKDIEVNATVRAQAVWCWSGGRGTLAGWSAAAVLGAKWIDDSEPGGLSSVCHRRTPAGIELFRERLADADRQQRRSLTVTTPERTAFDLGRRLPLDRAVEAVDAIYQATGLTREQLSKYADGQPGARGLVQLREVIELSDEGAESVWETRTRMAIIADGFPRPDSQVHVYDADGRFIGRADLGWRKWRVLVEYDGDDHFNYEQRNRDVERWNALEAAGWRVIRVKKRQLMYGRALLMRQISQILREAGAPV</sequence>
<evidence type="ECO:0000259" key="1">
    <source>
        <dbReference type="Pfam" id="PF04480"/>
    </source>
</evidence>
<dbReference type="EMBL" id="VCQU01000002">
    <property type="protein sequence ID" value="NMN94966.1"/>
    <property type="molecule type" value="Genomic_DNA"/>
</dbReference>
<dbReference type="InterPro" id="IPR011335">
    <property type="entry name" value="Restrct_endonuc-II-like"/>
</dbReference>
<accession>A0A848KB90</accession>
<dbReference type="Proteomes" id="UP000535543">
    <property type="component" value="Unassembled WGS sequence"/>
</dbReference>
<dbReference type="SUPFAM" id="SSF52980">
    <property type="entry name" value="Restriction endonuclease-like"/>
    <property type="match status" value="1"/>
</dbReference>
<evidence type="ECO:0000313" key="3">
    <source>
        <dbReference type="Proteomes" id="UP000535543"/>
    </source>
</evidence>
<dbReference type="Pfam" id="PF04480">
    <property type="entry name" value="DUF559"/>
    <property type="match status" value="1"/>
</dbReference>
<dbReference type="InterPro" id="IPR007569">
    <property type="entry name" value="DUF559"/>
</dbReference>